<keyword evidence="2" id="KW-1185">Reference proteome</keyword>
<dbReference type="AlphaFoldDB" id="A0A182EC51"/>
<name>A0A182EC51_ONCOC</name>
<accession>A0A182EC51</accession>
<protein>
    <submittedName>
        <fullName evidence="3">5-formyltetrahydrofolate cyclo-ligase</fullName>
    </submittedName>
</protein>
<sequence>MMQSLKQQIIQYQKILQKNPRRLIDRIFRPYSETIDLFVRIASDLHQSPSIYALFPPFACNNERVFVTPYIYIHLLKESTIRY</sequence>
<dbReference type="EMBL" id="UYRW01001554">
    <property type="protein sequence ID" value="VDK78499.1"/>
    <property type="molecule type" value="Genomic_DNA"/>
</dbReference>
<dbReference type="WBParaSite" id="nOo.2.0.1.t05642-RA">
    <property type="protein sequence ID" value="nOo.2.0.1.t05642-RA"/>
    <property type="gene ID" value="nOo.2.0.1.g05642"/>
</dbReference>
<organism evidence="3">
    <name type="scientific">Onchocerca ochengi</name>
    <name type="common">Filarial nematode worm</name>
    <dbReference type="NCBI Taxonomy" id="42157"/>
    <lineage>
        <taxon>Eukaryota</taxon>
        <taxon>Metazoa</taxon>
        <taxon>Ecdysozoa</taxon>
        <taxon>Nematoda</taxon>
        <taxon>Chromadorea</taxon>
        <taxon>Rhabditida</taxon>
        <taxon>Spirurina</taxon>
        <taxon>Spiruromorpha</taxon>
        <taxon>Filarioidea</taxon>
        <taxon>Onchocercidae</taxon>
        <taxon>Onchocerca</taxon>
    </lineage>
</organism>
<gene>
    <name evidence="1" type="ORF">NOO_LOCUS5642</name>
</gene>
<evidence type="ECO:0000313" key="1">
    <source>
        <dbReference type="EMBL" id="VDK78499.1"/>
    </source>
</evidence>
<evidence type="ECO:0000313" key="2">
    <source>
        <dbReference type="Proteomes" id="UP000271087"/>
    </source>
</evidence>
<evidence type="ECO:0000313" key="3">
    <source>
        <dbReference type="WBParaSite" id="nOo.2.0.1.t05642-RA"/>
    </source>
</evidence>
<reference evidence="1 2" key="2">
    <citation type="submission" date="2018-08" db="EMBL/GenBank/DDBJ databases">
        <authorList>
            <person name="Laetsch R D."/>
            <person name="Stevens L."/>
            <person name="Kumar S."/>
            <person name="Blaxter L. M."/>
        </authorList>
    </citation>
    <scope>NUCLEOTIDE SEQUENCE [LARGE SCALE GENOMIC DNA]</scope>
</reference>
<dbReference type="Proteomes" id="UP000271087">
    <property type="component" value="Unassembled WGS sequence"/>
</dbReference>
<reference evidence="3" key="1">
    <citation type="submission" date="2016-06" db="UniProtKB">
        <authorList>
            <consortium name="WormBaseParasite"/>
        </authorList>
    </citation>
    <scope>IDENTIFICATION</scope>
</reference>
<proteinExistence type="predicted"/>